<evidence type="ECO:0000313" key="2">
    <source>
        <dbReference type="EMBL" id="KAJ7311653.1"/>
    </source>
</evidence>
<dbReference type="AlphaFoldDB" id="A0AAD6Z8R3"/>
<dbReference type="Proteomes" id="UP001218218">
    <property type="component" value="Unassembled WGS sequence"/>
</dbReference>
<name>A0AAD6Z8R3_9AGAR</name>
<dbReference type="EMBL" id="JARIHO010000074">
    <property type="protein sequence ID" value="KAJ7311653.1"/>
    <property type="molecule type" value="Genomic_DNA"/>
</dbReference>
<reference evidence="2" key="1">
    <citation type="submission" date="2023-03" db="EMBL/GenBank/DDBJ databases">
        <title>Massive genome expansion in bonnet fungi (Mycena s.s.) driven by repeated elements and novel gene families across ecological guilds.</title>
        <authorList>
            <consortium name="Lawrence Berkeley National Laboratory"/>
            <person name="Harder C.B."/>
            <person name="Miyauchi S."/>
            <person name="Viragh M."/>
            <person name="Kuo A."/>
            <person name="Thoen E."/>
            <person name="Andreopoulos B."/>
            <person name="Lu D."/>
            <person name="Skrede I."/>
            <person name="Drula E."/>
            <person name="Henrissat B."/>
            <person name="Morin E."/>
            <person name="Kohler A."/>
            <person name="Barry K."/>
            <person name="LaButti K."/>
            <person name="Morin E."/>
            <person name="Salamov A."/>
            <person name="Lipzen A."/>
            <person name="Mereny Z."/>
            <person name="Hegedus B."/>
            <person name="Baldrian P."/>
            <person name="Stursova M."/>
            <person name="Weitz H."/>
            <person name="Taylor A."/>
            <person name="Grigoriev I.V."/>
            <person name="Nagy L.G."/>
            <person name="Martin F."/>
            <person name="Kauserud H."/>
        </authorList>
    </citation>
    <scope>NUCLEOTIDE SEQUENCE</scope>
    <source>
        <strain evidence="2">CBHHK002</strain>
    </source>
</reference>
<feature type="compositionally biased region" description="Acidic residues" evidence="1">
    <location>
        <begin position="365"/>
        <end position="401"/>
    </location>
</feature>
<evidence type="ECO:0000256" key="1">
    <source>
        <dbReference type="SAM" id="MobiDB-lite"/>
    </source>
</evidence>
<accession>A0AAD6Z8R3</accession>
<protein>
    <submittedName>
        <fullName evidence="2">Uncharacterized protein</fullName>
    </submittedName>
</protein>
<feature type="region of interest" description="Disordered" evidence="1">
    <location>
        <begin position="352"/>
        <end position="409"/>
    </location>
</feature>
<comment type="caution">
    <text evidence="2">The sequence shown here is derived from an EMBL/GenBank/DDBJ whole genome shotgun (WGS) entry which is preliminary data.</text>
</comment>
<evidence type="ECO:0000313" key="3">
    <source>
        <dbReference type="Proteomes" id="UP001218218"/>
    </source>
</evidence>
<proteinExistence type="predicted"/>
<sequence length="409" mass="46870">MRKQKDWNISTYKYHSLGDYPAVVPKIGTTDSYSTQLCELTHRVVKKLYSQTNKHNFQKQIACHEQHQRLLQKTAKHMKDAEAAAKAAAEAGDNPAESNLNPFNIYEFHELSKFANDPLVEASFLKKLRTHLLSRSLDIPYDGDKVEFSQEDLMNVIFTRDQIYTHQVMCINYTTYDVQRTDDSINPHTNSDVMVLSHKDEGSSNPHPYWYTHVLGIFHADIGHLRPKSKSRRPKRMEFLWVCWFGRDLSHKSGWKAKRLDRLGFIDLADPATFGFLDPAEAIHTLHIIPAFHYGFVNCYMFMQYFETAVCHRTASTTPPCKAQDKDNEEEMNVDENEEHLVVVDPVPQPLDENIPRCDVPGDPLEGECEGSDSEESSLEEEVEEEEEDGAGIGENDEEILDLAGYDKL</sequence>
<keyword evidence="3" id="KW-1185">Reference proteome</keyword>
<gene>
    <name evidence="2" type="ORF">DFH08DRAFT_973751</name>
</gene>
<organism evidence="2 3">
    <name type="scientific">Mycena albidolilacea</name>
    <dbReference type="NCBI Taxonomy" id="1033008"/>
    <lineage>
        <taxon>Eukaryota</taxon>
        <taxon>Fungi</taxon>
        <taxon>Dikarya</taxon>
        <taxon>Basidiomycota</taxon>
        <taxon>Agaricomycotina</taxon>
        <taxon>Agaricomycetes</taxon>
        <taxon>Agaricomycetidae</taxon>
        <taxon>Agaricales</taxon>
        <taxon>Marasmiineae</taxon>
        <taxon>Mycenaceae</taxon>
        <taxon>Mycena</taxon>
    </lineage>
</organism>